<reference evidence="3" key="1">
    <citation type="submission" date="2006-10" db="EMBL/GenBank/DDBJ databases">
        <authorList>
            <person name="Amadeo P."/>
            <person name="Zhao Q."/>
            <person name="Wortman J."/>
            <person name="Fraser-Liggett C."/>
            <person name="Carlton J."/>
        </authorList>
    </citation>
    <scope>NUCLEOTIDE SEQUENCE</scope>
    <source>
        <strain evidence="3">G3</strain>
    </source>
</reference>
<evidence type="ECO:0000313" key="4">
    <source>
        <dbReference type="Proteomes" id="UP000001542"/>
    </source>
</evidence>
<dbReference type="SUPFAM" id="SSF46689">
    <property type="entry name" value="Homeodomain-like"/>
    <property type="match status" value="1"/>
</dbReference>
<evidence type="ECO:0000259" key="1">
    <source>
        <dbReference type="PROSITE" id="PS50090"/>
    </source>
</evidence>
<keyword evidence="4" id="KW-1185">Reference proteome</keyword>
<dbReference type="PANTHER" id="PTHR45614">
    <property type="entry name" value="MYB PROTEIN-RELATED"/>
    <property type="match status" value="1"/>
</dbReference>
<sequence length="210" mass="24479">MTSSPLGSISPRSLPKHKFTLEDDNKLIDIIQHIGTSSWDEIAKRMGNRNKRQCKERWENYLSPEINSEPFTEQEDNLLLAKVKEIGTKWVALKKYFNKRTDAALKYRWQLLDRKIKKQEKLESRRGKQCHTMVNKPSPAKVQLSTPVSEPVIGEFKPLSQQPMCENPQFIMPIQAWPYQVQEAPVPAYNEINDYDLVESELNDSYMEIL</sequence>
<feature type="domain" description="Myb-like" evidence="1">
    <location>
        <begin position="11"/>
        <end position="62"/>
    </location>
</feature>
<dbReference type="PROSITE" id="PS50090">
    <property type="entry name" value="MYB_LIKE"/>
    <property type="match status" value="2"/>
</dbReference>
<dbReference type="GO" id="GO:0006355">
    <property type="term" value="P:regulation of DNA-templated transcription"/>
    <property type="evidence" value="ECO:0000318"/>
    <property type="project" value="GO_Central"/>
</dbReference>
<dbReference type="Gene3D" id="1.10.10.60">
    <property type="entry name" value="Homeodomain-like"/>
    <property type="match status" value="2"/>
</dbReference>
<dbReference type="InterPro" id="IPR017930">
    <property type="entry name" value="Myb_dom"/>
</dbReference>
<feature type="domain" description="HTH myb-type" evidence="2">
    <location>
        <begin position="70"/>
        <end position="116"/>
    </location>
</feature>
<dbReference type="SMART" id="SM00717">
    <property type="entry name" value="SANT"/>
    <property type="match status" value="2"/>
</dbReference>
<dbReference type="SMR" id="A2G1U7"/>
<dbReference type="InterPro" id="IPR001005">
    <property type="entry name" value="SANT/Myb"/>
</dbReference>
<evidence type="ECO:0000259" key="2">
    <source>
        <dbReference type="PROSITE" id="PS51294"/>
    </source>
</evidence>
<reference evidence="3" key="2">
    <citation type="journal article" date="2007" name="Science">
        <title>Draft genome sequence of the sexually transmitted pathogen Trichomonas vaginalis.</title>
        <authorList>
            <person name="Carlton J.M."/>
            <person name="Hirt R.P."/>
            <person name="Silva J.C."/>
            <person name="Delcher A.L."/>
            <person name="Schatz M."/>
            <person name="Zhao Q."/>
            <person name="Wortman J.R."/>
            <person name="Bidwell S.L."/>
            <person name="Alsmark U.C.M."/>
            <person name="Besteiro S."/>
            <person name="Sicheritz-Ponten T."/>
            <person name="Noel C.J."/>
            <person name="Dacks J.B."/>
            <person name="Foster P.G."/>
            <person name="Simillion C."/>
            <person name="Van de Peer Y."/>
            <person name="Miranda-Saavedra D."/>
            <person name="Barton G.J."/>
            <person name="Westrop G.D."/>
            <person name="Mueller S."/>
            <person name="Dessi D."/>
            <person name="Fiori P.L."/>
            <person name="Ren Q."/>
            <person name="Paulsen I."/>
            <person name="Zhang H."/>
            <person name="Bastida-Corcuera F.D."/>
            <person name="Simoes-Barbosa A."/>
            <person name="Brown M.T."/>
            <person name="Hayes R.D."/>
            <person name="Mukherjee M."/>
            <person name="Okumura C.Y."/>
            <person name="Schneider R."/>
            <person name="Smith A.J."/>
            <person name="Vanacova S."/>
            <person name="Villalvazo M."/>
            <person name="Haas B.J."/>
            <person name="Pertea M."/>
            <person name="Feldblyum T.V."/>
            <person name="Utterback T.R."/>
            <person name="Shu C.L."/>
            <person name="Osoegawa K."/>
            <person name="de Jong P.J."/>
            <person name="Hrdy I."/>
            <person name="Horvathova L."/>
            <person name="Zubacova Z."/>
            <person name="Dolezal P."/>
            <person name="Malik S.B."/>
            <person name="Logsdon J.M. Jr."/>
            <person name="Henze K."/>
            <person name="Gupta A."/>
            <person name="Wang C.C."/>
            <person name="Dunne R.L."/>
            <person name="Upcroft J.A."/>
            <person name="Upcroft P."/>
            <person name="White O."/>
            <person name="Salzberg S.L."/>
            <person name="Tang P."/>
            <person name="Chiu C.-H."/>
            <person name="Lee Y.-S."/>
            <person name="Embley T.M."/>
            <person name="Coombs G.H."/>
            <person name="Mottram J.C."/>
            <person name="Tachezy J."/>
            <person name="Fraser-Liggett C.M."/>
            <person name="Johnson P.J."/>
        </authorList>
    </citation>
    <scope>NUCLEOTIDE SEQUENCE [LARGE SCALE GENOMIC DNA]</scope>
    <source>
        <strain evidence="3">G3</strain>
    </source>
</reference>
<evidence type="ECO:0000313" key="3">
    <source>
        <dbReference type="EMBL" id="EAX88875.1"/>
    </source>
</evidence>
<dbReference type="VEuPathDB" id="TrichDB:TVAG_385830"/>
<dbReference type="PANTHER" id="PTHR45614:SF253">
    <property type="entry name" value="CHROMOSOME UNDETERMINED SCAFFOLD_38, WHOLE GENOME SHOTGUN SEQUENCE"/>
    <property type="match status" value="1"/>
</dbReference>
<dbReference type="Pfam" id="PF13921">
    <property type="entry name" value="Myb_DNA-bind_6"/>
    <property type="match status" value="1"/>
</dbReference>
<protein>
    <submittedName>
        <fullName evidence="3">Myb-like DNA-binding domain containing protein</fullName>
    </submittedName>
</protein>
<dbReference type="AlphaFoldDB" id="A2G1U7"/>
<dbReference type="InterPro" id="IPR009057">
    <property type="entry name" value="Homeodomain-like_sf"/>
</dbReference>
<dbReference type="eggNOG" id="KOG0048">
    <property type="taxonomic scope" value="Eukaryota"/>
</dbReference>
<accession>A2G1U7</accession>
<dbReference type="GO" id="GO:0000978">
    <property type="term" value="F:RNA polymerase II cis-regulatory region sequence-specific DNA binding"/>
    <property type="evidence" value="ECO:0000318"/>
    <property type="project" value="GO_Central"/>
</dbReference>
<dbReference type="KEGG" id="tva:4746534"/>
<feature type="domain" description="HTH myb-type" evidence="2">
    <location>
        <begin position="13"/>
        <end position="66"/>
    </location>
</feature>
<dbReference type="STRING" id="5722.A2G1U7"/>
<dbReference type="Proteomes" id="UP000001542">
    <property type="component" value="Unassembled WGS sequence"/>
</dbReference>
<organism evidence="3 4">
    <name type="scientific">Trichomonas vaginalis (strain ATCC PRA-98 / G3)</name>
    <dbReference type="NCBI Taxonomy" id="412133"/>
    <lineage>
        <taxon>Eukaryota</taxon>
        <taxon>Metamonada</taxon>
        <taxon>Parabasalia</taxon>
        <taxon>Trichomonadida</taxon>
        <taxon>Trichomonadidae</taxon>
        <taxon>Trichomonas</taxon>
    </lineage>
</organism>
<dbReference type="GO" id="GO:0005634">
    <property type="term" value="C:nucleus"/>
    <property type="evidence" value="ECO:0000318"/>
    <property type="project" value="GO_Central"/>
</dbReference>
<dbReference type="GO" id="GO:0000981">
    <property type="term" value="F:DNA-binding transcription factor activity, RNA polymerase II-specific"/>
    <property type="evidence" value="ECO:0000318"/>
    <property type="project" value="GO_Central"/>
</dbReference>
<feature type="domain" description="Myb-like" evidence="1">
    <location>
        <begin position="63"/>
        <end position="113"/>
    </location>
</feature>
<dbReference type="VEuPathDB" id="TrichDB:TVAGG3_0782350"/>
<gene>
    <name evidence="3" type="ORF">TVAG_385830</name>
</gene>
<dbReference type="PROSITE" id="PS51294">
    <property type="entry name" value="HTH_MYB"/>
    <property type="match status" value="2"/>
</dbReference>
<dbReference type="CDD" id="cd00167">
    <property type="entry name" value="SANT"/>
    <property type="match status" value="2"/>
</dbReference>
<keyword evidence="3" id="KW-0238">DNA-binding</keyword>
<proteinExistence type="predicted"/>
<dbReference type="EMBL" id="DS114256">
    <property type="protein sequence ID" value="EAX88875.1"/>
    <property type="molecule type" value="Genomic_DNA"/>
</dbReference>
<name>A2G1U7_TRIV3</name>
<dbReference type="InterPro" id="IPR050560">
    <property type="entry name" value="MYB_TF"/>
</dbReference>
<dbReference type="InParanoid" id="A2G1U7"/>
<dbReference type="OrthoDB" id="2143914at2759"/>